<dbReference type="Gene3D" id="3.40.50.150">
    <property type="entry name" value="Vaccinia Virus protein VP39"/>
    <property type="match status" value="1"/>
</dbReference>
<dbReference type="STRING" id="1514971.AUR64_06125"/>
<dbReference type="AlphaFoldDB" id="A0A0W1RDR4"/>
<comment type="caution">
    <text evidence="2">The sequence shown here is derived from an EMBL/GenBank/DDBJ whole genome shotgun (WGS) entry which is preliminary data.</text>
</comment>
<dbReference type="Pfam" id="PF08241">
    <property type="entry name" value="Methyltransf_11"/>
    <property type="match status" value="1"/>
</dbReference>
<organism evidence="2 3">
    <name type="scientific">Haloprofundus marisrubri</name>
    <dbReference type="NCBI Taxonomy" id="1514971"/>
    <lineage>
        <taxon>Archaea</taxon>
        <taxon>Methanobacteriati</taxon>
        <taxon>Methanobacteriota</taxon>
        <taxon>Stenosarchaea group</taxon>
        <taxon>Halobacteria</taxon>
        <taxon>Halobacteriales</taxon>
        <taxon>Haloferacaceae</taxon>
        <taxon>Haloprofundus</taxon>
    </lineage>
</organism>
<evidence type="ECO:0000259" key="1">
    <source>
        <dbReference type="Pfam" id="PF08241"/>
    </source>
</evidence>
<dbReference type="Proteomes" id="UP000054387">
    <property type="component" value="Unassembled WGS sequence"/>
</dbReference>
<evidence type="ECO:0000313" key="2">
    <source>
        <dbReference type="EMBL" id="KTG10765.1"/>
    </source>
</evidence>
<dbReference type="InterPro" id="IPR029063">
    <property type="entry name" value="SAM-dependent_MTases_sf"/>
</dbReference>
<feature type="domain" description="Methyltransferase type 11" evidence="1">
    <location>
        <begin position="55"/>
        <end position="149"/>
    </location>
</feature>
<keyword evidence="3" id="KW-1185">Reference proteome</keyword>
<proteinExistence type="predicted"/>
<dbReference type="SUPFAM" id="SSF53335">
    <property type="entry name" value="S-adenosyl-L-methionine-dependent methyltransferases"/>
    <property type="match status" value="1"/>
</dbReference>
<dbReference type="InterPro" id="IPR013216">
    <property type="entry name" value="Methyltransf_11"/>
</dbReference>
<dbReference type="EMBL" id="LOPU01000016">
    <property type="protein sequence ID" value="KTG10765.1"/>
    <property type="molecule type" value="Genomic_DNA"/>
</dbReference>
<dbReference type="CDD" id="cd02440">
    <property type="entry name" value="AdoMet_MTases"/>
    <property type="match status" value="1"/>
</dbReference>
<evidence type="ECO:0000313" key="3">
    <source>
        <dbReference type="Proteomes" id="UP000054387"/>
    </source>
</evidence>
<gene>
    <name evidence="2" type="ORF">AUR64_06125</name>
</gene>
<sequence length="260" mass="28803">MPDWTDPDTLAEQYADASNLDARVALHRDYSTAEQDLHEWLFDQFEFSSGARVLSLGAGPAHIWRKNVGRVPEIDVFVTDFSGGMVREARSALPEDGRFRFAQVDAASIPFAADSFDVVTANHMLYHVADREHAISEIARILRPDGVFYAATNGESNLEELHSVVEKHHGGDSPFRVSSRFTLENGGAQIRERFETVEVRRHDNSLRVTAAEPVVAYALSGNIVESENAEAFARLVESRMDGGVFDIAKDVGLFVARNPV</sequence>
<dbReference type="GO" id="GO:0008757">
    <property type="term" value="F:S-adenosylmethionine-dependent methyltransferase activity"/>
    <property type="evidence" value="ECO:0007669"/>
    <property type="project" value="InterPro"/>
</dbReference>
<accession>A0A0W1RDR4</accession>
<dbReference type="PANTHER" id="PTHR43861">
    <property type="entry name" value="TRANS-ACONITATE 2-METHYLTRANSFERASE-RELATED"/>
    <property type="match status" value="1"/>
</dbReference>
<name>A0A0W1RDR4_9EURY</name>
<reference evidence="2 3" key="1">
    <citation type="submission" date="2015-12" db="EMBL/GenBank/DDBJ databases">
        <title>Haloprofundus marisrubri gen. nov., sp. nov., an extremely halophilic archaeon isolated from the Discovery deep brine-seawater interface in the Red Sea.</title>
        <authorList>
            <person name="Zhang G."/>
            <person name="Stingl U."/>
            <person name="Rashid M."/>
        </authorList>
    </citation>
    <scope>NUCLEOTIDE SEQUENCE [LARGE SCALE GENOMIC DNA]</scope>
    <source>
        <strain evidence="2 3">SB9</strain>
    </source>
</reference>
<dbReference type="PANTHER" id="PTHR43861:SF1">
    <property type="entry name" value="TRANS-ACONITATE 2-METHYLTRANSFERASE"/>
    <property type="match status" value="1"/>
</dbReference>
<dbReference type="OrthoDB" id="8915at2157"/>
<protein>
    <recommendedName>
        <fullName evidence="1">Methyltransferase type 11 domain-containing protein</fullName>
    </recommendedName>
</protein>
<dbReference type="RefSeq" id="WP_058580563.1">
    <property type="nucleotide sequence ID" value="NZ_LOPU01000016.1"/>
</dbReference>